<feature type="transmembrane region" description="Helical" evidence="8">
    <location>
        <begin position="132"/>
        <end position="149"/>
    </location>
</feature>
<feature type="transmembrane region" description="Helical" evidence="8">
    <location>
        <begin position="345"/>
        <end position="367"/>
    </location>
</feature>
<feature type="transmembrane region" description="Helical" evidence="8">
    <location>
        <begin position="387"/>
        <end position="405"/>
    </location>
</feature>
<evidence type="ECO:0000256" key="7">
    <source>
        <dbReference type="SAM" id="MobiDB-lite"/>
    </source>
</evidence>
<name>A0A9P9A4G8_9PEZI</name>
<dbReference type="EMBL" id="JAGSXJ010000031">
    <property type="protein sequence ID" value="KAH6669651.1"/>
    <property type="molecule type" value="Genomic_DNA"/>
</dbReference>
<feature type="transmembrane region" description="Helical" evidence="8">
    <location>
        <begin position="303"/>
        <end position="325"/>
    </location>
</feature>
<gene>
    <name evidence="9" type="ORF">F5X68DRAFT_194639</name>
</gene>
<evidence type="ECO:0000313" key="10">
    <source>
        <dbReference type="Proteomes" id="UP000770015"/>
    </source>
</evidence>
<dbReference type="SUPFAM" id="SSF103473">
    <property type="entry name" value="MFS general substrate transporter"/>
    <property type="match status" value="1"/>
</dbReference>
<dbReference type="InterPro" id="IPR011701">
    <property type="entry name" value="MFS"/>
</dbReference>
<feature type="transmembrane region" description="Helical" evidence="8">
    <location>
        <begin position="438"/>
        <end position="459"/>
    </location>
</feature>
<feature type="transmembrane region" description="Helical" evidence="8">
    <location>
        <begin position="549"/>
        <end position="568"/>
    </location>
</feature>
<dbReference type="Proteomes" id="UP000770015">
    <property type="component" value="Unassembled WGS sequence"/>
</dbReference>
<evidence type="ECO:0000256" key="8">
    <source>
        <dbReference type="SAM" id="Phobius"/>
    </source>
</evidence>
<dbReference type="OrthoDB" id="4078873at2759"/>
<evidence type="ECO:0000256" key="4">
    <source>
        <dbReference type="ARBA" id="ARBA00022692"/>
    </source>
</evidence>
<accession>A0A9P9A4G8</accession>
<dbReference type="GO" id="GO:0022857">
    <property type="term" value="F:transmembrane transporter activity"/>
    <property type="evidence" value="ECO:0007669"/>
    <property type="project" value="InterPro"/>
</dbReference>
<dbReference type="FunFam" id="1.20.1250.20:FF:000284">
    <property type="entry name" value="Siderophore iron transporter mirB"/>
    <property type="match status" value="1"/>
</dbReference>
<feature type="transmembrane region" description="Helical" evidence="8">
    <location>
        <begin position="64"/>
        <end position="81"/>
    </location>
</feature>
<protein>
    <submittedName>
        <fullName evidence="9">Siderophore iron transporter mirB</fullName>
    </submittedName>
</protein>
<feature type="region of interest" description="Disordered" evidence="7">
    <location>
        <begin position="1"/>
        <end position="32"/>
    </location>
</feature>
<dbReference type="InterPro" id="IPR036259">
    <property type="entry name" value="MFS_trans_sf"/>
</dbReference>
<feature type="transmembrane region" description="Helical" evidence="8">
    <location>
        <begin position="270"/>
        <end position="291"/>
    </location>
</feature>
<comment type="subcellular location">
    <subcellularLocation>
        <location evidence="1">Membrane</location>
        <topology evidence="1">Multi-pass membrane protein</topology>
    </subcellularLocation>
</comment>
<feature type="transmembrane region" description="Helical" evidence="8">
    <location>
        <begin position="101"/>
        <end position="120"/>
    </location>
</feature>
<evidence type="ECO:0000256" key="1">
    <source>
        <dbReference type="ARBA" id="ARBA00004141"/>
    </source>
</evidence>
<keyword evidence="3" id="KW-0813">Transport</keyword>
<feature type="compositionally biased region" description="Basic and acidic residues" evidence="7">
    <location>
        <begin position="14"/>
        <end position="24"/>
    </location>
</feature>
<comment type="caution">
    <text evidence="9">The sequence shown here is derived from an EMBL/GenBank/DDBJ whole genome shotgun (WGS) entry which is preliminary data.</text>
</comment>
<evidence type="ECO:0000313" key="9">
    <source>
        <dbReference type="EMBL" id="KAH6669651.1"/>
    </source>
</evidence>
<organism evidence="9 10">
    <name type="scientific">Plectosphaerella plurivora</name>
    <dbReference type="NCBI Taxonomy" id="936078"/>
    <lineage>
        <taxon>Eukaryota</taxon>
        <taxon>Fungi</taxon>
        <taxon>Dikarya</taxon>
        <taxon>Ascomycota</taxon>
        <taxon>Pezizomycotina</taxon>
        <taxon>Sordariomycetes</taxon>
        <taxon>Hypocreomycetidae</taxon>
        <taxon>Glomerellales</taxon>
        <taxon>Plectosphaerellaceae</taxon>
        <taxon>Plectosphaerella</taxon>
    </lineage>
</organism>
<feature type="transmembrane region" description="Helical" evidence="8">
    <location>
        <begin position="222"/>
        <end position="242"/>
    </location>
</feature>
<dbReference type="Pfam" id="PF07690">
    <property type="entry name" value="MFS_1"/>
    <property type="match status" value="1"/>
</dbReference>
<dbReference type="AlphaFoldDB" id="A0A9P9A4G8"/>
<feature type="transmembrane region" description="Helical" evidence="8">
    <location>
        <begin position="471"/>
        <end position="498"/>
    </location>
</feature>
<dbReference type="PANTHER" id="PTHR23501:SF3">
    <property type="entry name" value="MAJOR FACILITATOR SUPERFAMILY (MFS) PROFILE DOMAIN-CONTAINING PROTEIN"/>
    <property type="match status" value="1"/>
</dbReference>
<feature type="transmembrane region" description="Helical" evidence="8">
    <location>
        <begin position="412"/>
        <end position="432"/>
    </location>
</feature>
<keyword evidence="4 8" id="KW-0812">Transmembrane</keyword>
<proteinExistence type="inferred from homology"/>
<reference evidence="9" key="1">
    <citation type="journal article" date="2021" name="Nat. Commun.">
        <title>Genetic determinants of endophytism in the Arabidopsis root mycobiome.</title>
        <authorList>
            <person name="Mesny F."/>
            <person name="Miyauchi S."/>
            <person name="Thiergart T."/>
            <person name="Pickel B."/>
            <person name="Atanasova L."/>
            <person name="Karlsson M."/>
            <person name="Huettel B."/>
            <person name="Barry K.W."/>
            <person name="Haridas S."/>
            <person name="Chen C."/>
            <person name="Bauer D."/>
            <person name="Andreopoulos W."/>
            <person name="Pangilinan J."/>
            <person name="LaButti K."/>
            <person name="Riley R."/>
            <person name="Lipzen A."/>
            <person name="Clum A."/>
            <person name="Drula E."/>
            <person name="Henrissat B."/>
            <person name="Kohler A."/>
            <person name="Grigoriev I.V."/>
            <person name="Martin F.M."/>
            <person name="Hacquard S."/>
        </authorList>
    </citation>
    <scope>NUCLEOTIDE SEQUENCE</scope>
    <source>
        <strain evidence="9">MPI-SDFR-AT-0117</strain>
    </source>
</reference>
<evidence type="ECO:0000256" key="3">
    <source>
        <dbReference type="ARBA" id="ARBA00022448"/>
    </source>
</evidence>
<evidence type="ECO:0000256" key="6">
    <source>
        <dbReference type="ARBA" id="ARBA00023136"/>
    </source>
</evidence>
<keyword evidence="6 8" id="KW-0472">Membrane</keyword>
<comment type="similarity">
    <text evidence="2">Belongs to the major facilitator superfamily.</text>
</comment>
<feature type="transmembrane region" description="Helical" evidence="8">
    <location>
        <begin position="190"/>
        <end position="210"/>
    </location>
</feature>
<evidence type="ECO:0000256" key="2">
    <source>
        <dbReference type="ARBA" id="ARBA00008335"/>
    </source>
</evidence>
<dbReference type="GO" id="GO:0005886">
    <property type="term" value="C:plasma membrane"/>
    <property type="evidence" value="ECO:0007669"/>
    <property type="project" value="TreeGrafter"/>
</dbReference>
<dbReference type="PANTHER" id="PTHR23501">
    <property type="entry name" value="MAJOR FACILITATOR SUPERFAMILY"/>
    <property type="match status" value="1"/>
</dbReference>
<dbReference type="Gene3D" id="1.20.1250.20">
    <property type="entry name" value="MFS general substrate transporter like domains"/>
    <property type="match status" value="1"/>
</dbReference>
<keyword evidence="5 8" id="KW-1133">Transmembrane helix</keyword>
<sequence>MATQAPISDDNFVPDDRSVNDDKNGPAVDAKPQPLNVEEEFSKDAQFGVQRVEATAMVWSKSHLIAAYCIIWLIYVVISLQEVIVRTYSPFVTSTFSKHSLTAVVGIISSIVSGMSKLPLAKVLDTWGRPQGLALTLFVWVMGIVMMAGCRNVETYCAANVFSTVGAQGTSYCLTVFVSDTTTLRNRSLMLALATTPYIFTTWSAGPIANKILRGPGWRWGFGMWAIITPFVVLPLVLLFMWNQRKAEKQGLLKNQSSIRNMTPRKVLQYAIDVDLFGILLLAGGMALFLLPFSIYSYQALRFRSPMIICMIVFGALLVASFVVWEKFFAPVTFIPFRLLRDRTVFFGGIMFTFVFFCSAVWGSYFTSMLLVAYNQGVDRTTYISNIYRTGSCFFAIPMAYFIRWTGRFKPLALYFLLPLMLLGVSLMIPFRHPDADIGLVVMTQIFVAFAGGPIVLCGEMAMMAPSDHQHIAVIIAILDLFGSVGTALGSTIAAAIWTGTFRDAIIRHAPPTLKVDLVYNNMYSQLANRWGTPERRAIALAYADSQRYMLITSACILVPAFVAVALWRNIDLRTIKQTRGRVI</sequence>
<evidence type="ECO:0000256" key="5">
    <source>
        <dbReference type="ARBA" id="ARBA00022989"/>
    </source>
</evidence>
<keyword evidence="10" id="KW-1185">Reference proteome</keyword>